<proteinExistence type="predicted"/>
<comment type="caution">
    <text evidence="1">The sequence shown here is derived from an EMBL/GenBank/DDBJ whole genome shotgun (WGS) entry which is preliminary data.</text>
</comment>
<reference evidence="1 2" key="1">
    <citation type="submission" date="2018-06" db="EMBL/GenBank/DDBJ databases">
        <title>Genomic Encyclopedia of Type Strains, Phase IV (KMG-IV): sequencing the most valuable type-strain genomes for metagenomic binning, comparative biology and taxonomic classification.</title>
        <authorList>
            <person name="Goeker M."/>
        </authorList>
    </citation>
    <scope>NUCLEOTIDE SEQUENCE [LARGE SCALE GENOMIC DNA]</scope>
    <source>
        <strain evidence="1 2">DSM 45479</strain>
    </source>
</reference>
<organism evidence="1 2">
    <name type="scientific">Lentzea atacamensis</name>
    <dbReference type="NCBI Taxonomy" id="531938"/>
    <lineage>
        <taxon>Bacteria</taxon>
        <taxon>Bacillati</taxon>
        <taxon>Actinomycetota</taxon>
        <taxon>Actinomycetes</taxon>
        <taxon>Pseudonocardiales</taxon>
        <taxon>Pseudonocardiaceae</taxon>
        <taxon>Lentzea</taxon>
    </lineage>
</organism>
<accession>A0ABX9EEQ5</accession>
<dbReference type="Proteomes" id="UP000248714">
    <property type="component" value="Unassembled WGS sequence"/>
</dbReference>
<keyword evidence="2" id="KW-1185">Reference proteome</keyword>
<gene>
    <name evidence="1" type="ORF">C8D87_102918</name>
</gene>
<dbReference type="EMBL" id="QLTT01000002">
    <property type="protein sequence ID" value="RAS68845.1"/>
    <property type="molecule type" value="Genomic_DNA"/>
</dbReference>
<evidence type="ECO:0008006" key="3">
    <source>
        <dbReference type="Google" id="ProtNLM"/>
    </source>
</evidence>
<evidence type="ECO:0000313" key="1">
    <source>
        <dbReference type="EMBL" id="RAS68845.1"/>
    </source>
</evidence>
<protein>
    <recommendedName>
        <fullName evidence="3">WXG100 family type VII secretion target</fullName>
    </recommendedName>
</protein>
<name>A0ABX9EEQ5_9PSEU</name>
<evidence type="ECO:0000313" key="2">
    <source>
        <dbReference type="Proteomes" id="UP000248714"/>
    </source>
</evidence>
<sequence length="69" mass="7169">MAAGCIGQVGDHLAAQNRQVVGLQDELDAASPVGWTGNAAEVAAKDLRLRSQELEELAARLSAAVKVID</sequence>
<dbReference type="RefSeq" id="WP_233442069.1">
    <property type="nucleotide sequence ID" value="NZ_QLTT01000002.1"/>
</dbReference>